<dbReference type="EMBL" id="JACPSX010000143">
    <property type="protein sequence ID" value="MBI3014916.1"/>
    <property type="molecule type" value="Genomic_DNA"/>
</dbReference>
<reference evidence="2" key="1">
    <citation type="submission" date="2020-07" db="EMBL/GenBank/DDBJ databases">
        <title>Huge and variable diversity of episymbiotic CPR bacteria and DPANN archaea in groundwater ecosystems.</title>
        <authorList>
            <person name="He C.Y."/>
            <person name="Keren R."/>
            <person name="Whittaker M."/>
            <person name="Farag I.F."/>
            <person name="Doudna J."/>
            <person name="Cate J.H.D."/>
            <person name="Banfield J.F."/>
        </authorList>
    </citation>
    <scope>NUCLEOTIDE SEQUENCE</scope>
    <source>
        <strain evidence="2">NC_groundwater_717_Ag_S-0.2um_59_8</strain>
    </source>
</reference>
<feature type="transmembrane region" description="Helical" evidence="1">
    <location>
        <begin position="127"/>
        <end position="147"/>
    </location>
</feature>
<sequence length="173" mass="18601">MLGLWIFYSIWRYGKSFRLRSRWMLVFSLAARGWKALKRKMTGQRIEHFQENAQYGPKTAYGVGMLHGVGAETGTQTLLLASAAGATSALTGSLLLLSFVLGLVISNSLVAAFSAFGFVSAAAKRNVYMILGVIAGVFSLVVGVFFLTGQGANLPDLQAVVNHLFGPPPTKVE</sequence>
<comment type="caution">
    <text evidence="2">The sequence shown here is derived from an EMBL/GenBank/DDBJ whole genome shotgun (WGS) entry which is preliminary data.</text>
</comment>
<feature type="transmembrane region" description="Helical" evidence="1">
    <location>
        <begin position="94"/>
        <end position="121"/>
    </location>
</feature>
<evidence type="ECO:0000313" key="2">
    <source>
        <dbReference type="EMBL" id="MBI3014916.1"/>
    </source>
</evidence>
<evidence type="ECO:0008006" key="4">
    <source>
        <dbReference type="Google" id="ProtNLM"/>
    </source>
</evidence>
<keyword evidence="1" id="KW-0472">Membrane</keyword>
<name>A0A932GPG7_UNCTE</name>
<proteinExistence type="predicted"/>
<accession>A0A932GPG7</accession>
<dbReference type="Proteomes" id="UP000741360">
    <property type="component" value="Unassembled WGS sequence"/>
</dbReference>
<organism evidence="2 3">
    <name type="scientific">Tectimicrobiota bacterium</name>
    <dbReference type="NCBI Taxonomy" id="2528274"/>
    <lineage>
        <taxon>Bacteria</taxon>
        <taxon>Pseudomonadati</taxon>
        <taxon>Nitrospinota/Tectimicrobiota group</taxon>
        <taxon>Candidatus Tectimicrobiota</taxon>
    </lineage>
</organism>
<keyword evidence="1" id="KW-1133">Transmembrane helix</keyword>
<keyword evidence="1" id="KW-0812">Transmembrane</keyword>
<evidence type="ECO:0000256" key="1">
    <source>
        <dbReference type="SAM" id="Phobius"/>
    </source>
</evidence>
<protein>
    <recommendedName>
        <fullName evidence="4">Nickel/cobalt efflux system</fullName>
    </recommendedName>
</protein>
<gene>
    <name evidence="2" type="ORF">HYY65_07655</name>
</gene>
<dbReference type="AlphaFoldDB" id="A0A932GPG7"/>
<evidence type="ECO:0000313" key="3">
    <source>
        <dbReference type="Proteomes" id="UP000741360"/>
    </source>
</evidence>